<sequence>MSIRIRLPAADGTLQSYRLKGALPIEPAAIPSFNRIAYSAAHVVADPRAAVDPWLQCALDWDATIGYRRHLWSLGLGVAEAMDTAQRGMGLDWPTSLELIRRSIDAARDVPGALLACGCGTDQLAPQDAATLDDVIRAYEEQMAAIEALGGRLIVMASRALARIARGPDDYQRVYGRLLSQARAPVILHWLGDMFDPALAGYWGSHDIPQAMATALGVIDAHAAKVDGIKISLLHKEHEITMRRHLPPGVRMYTGDDFNYPELIAGDAAGHSDALLGIFDAIAPAASAALGALAAGDAERFHAILAPTLPLSRHVFQAPTRFYKTGVVFMAWLNGHQSHFTMVGGQQSARSLLHFAELFRLADAAGLLIDPGLACRRMRTLLALHGMDDGPQLTSFAAPEGAQASLETARREA</sequence>
<dbReference type="InterPro" id="IPR009334">
    <property type="entry name" value="DUF993"/>
</dbReference>
<name>A0ABX2EMK4_9BURK</name>
<protein>
    <submittedName>
        <fullName evidence="1">Dihydrodipicolinate synthase family protein</fullName>
    </submittedName>
</protein>
<keyword evidence="2" id="KW-1185">Reference proteome</keyword>
<accession>A0ABX2EMK4</accession>
<dbReference type="EMBL" id="JABRWJ010000007">
    <property type="protein sequence ID" value="NRF69891.1"/>
    <property type="molecule type" value="Genomic_DNA"/>
</dbReference>
<dbReference type="Pfam" id="PF06187">
    <property type="entry name" value="DUF993"/>
    <property type="match status" value="1"/>
</dbReference>
<evidence type="ECO:0000313" key="2">
    <source>
        <dbReference type="Proteomes" id="UP000737171"/>
    </source>
</evidence>
<comment type="caution">
    <text evidence="1">The sequence shown here is derived from an EMBL/GenBank/DDBJ whole genome shotgun (WGS) entry which is preliminary data.</text>
</comment>
<organism evidence="1 2">
    <name type="scientific">Pseudaquabacterium terrae</name>
    <dbReference type="NCBI Taxonomy" id="2732868"/>
    <lineage>
        <taxon>Bacteria</taxon>
        <taxon>Pseudomonadati</taxon>
        <taxon>Pseudomonadota</taxon>
        <taxon>Betaproteobacteria</taxon>
        <taxon>Burkholderiales</taxon>
        <taxon>Sphaerotilaceae</taxon>
        <taxon>Pseudaquabacterium</taxon>
    </lineage>
</organism>
<dbReference type="RefSeq" id="WP_173127710.1">
    <property type="nucleotide sequence ID" value="NZ_JABRWJ010000007.1"/>
</dbReference>
<gene>
    <name evidence="1" type="ORF">HLB44_23070</name>
</gene>
<reference evidence="1 2" key="1">
    <citation type="submission" date="2020-05" db="EMBL/GenBank/DDBJ databases">
        <title>Aquincola sp. isolate from soil.</title>
        <authorList>
            <person name="Han J."/>
            <person name="Kim D.-U."/>
        </authorList>
    </citation>
    <scope>NUCLEOTIDE SEQUENCE [LARGE SCALE GENOMIC DNA]</scope>
    <source>
        <strain evidence="1 2">S2</strain>
    </source>
</reference>
<dbReference type="SUPFAM" id="SSF51569">
    <property type="entry name" value="Aldolase"/>
    <property type="match status" value="1"/>
</dbReference>
<dbReference type="Proteomes" id="UP000737171">
    <property type="component" value="Unassembled WGS sequence"/>
</dbReference>
<dbReference type="Gene3D" id="3.20.20.70">
    <property type="entry name" value="Aldolase class I"/>
    <property type="match status" value="1"/>
</dbReference>
<dbReference type="InterPro" id="IPR013785">
    <property type="entry name" value="Aldolase_TIM"/>
</dbReference>
<proteinExistence type="predicted"/>
<evidence type="ECO:0000313" key="1">
    <source>
        <dbReference type="EMBL" id="NRF69891.1"/>
    </source>
</evidence>